<proteinExistence type="inferred from homology"/>
<evidence type="ECO:0000256" key="4">
    <source>
        <dbReference type="ARBA" id="ARBA00023277"/>
    </source>
</evidence>
<keyword evidence="4" id="KW-0119">Carbohydrate metabolism</keyword>
<dbReference type="AlphaFoldDB" id="A0A485M0K9"/>
<keyword evidence="3" id="KW-0378">Hydrolase</keyword>
<dbReference type="InterPro" id="IPR006680">
    <property type="entry name" value="Amidohydro-rel"/>
</dbReference>
<dbReference type="InterPro" id="IPR011059">
    <property type="entry name" value="Metal-dep_hydrolase_composite"/>
</dbReference>
<dbReference type="PIRSF" id="PIRSF038994">
    <property type="entry name" value="NagA"/>
    <property type="match status" value="1"/>
</dbReference>
<sequence length="403" mass="42684">MRFGRHNSKEGELVRREAVIRNMDEFIICGGTIVTGTLEPNNRLAVSKGKIRFLKTGEELSGVKTISAEGLYIAPGLIDLHVHGGYGADVLDGTRESLEQITAYHGRCGTTGLVAAVAAAPLEQMADALAAVARYAGQEKGARVLGTHLEGPFLNPRFNGAMEQKTLKQPDLKIAEELLAAGCGTVKVTTLAPELPGGLEVVEMLAASGVIPAVGHSGATFEETLKAGQLGLRHVTHIFNAMAGLHHRKPGPAGAAIFSDGFSVDVIADGVHIHPCLLKMLWQLKREDLLLISDAVAVAGLPEGRYRLWGRDLEVSRNKATMAGGRLAGSTVPLLAAVKNMARSCGLTLPQAMRLASTNPARILGLTSKGQIAEGFDADVLLLDHDYNLHLVIAGGQILFSRV</sequence>
<name>A0A485M0K9_9ZZZZ</name>
<protein>
    <submittedName>
        <fullName evidence="6">N-acetylglucosamine-6-phosphate deacetylase</fullName>
    </submittedName>
</protein>
<evidence type="ECO:0000259" key="5">
    <source>
        <dbReference type="Pfam" id="PF01979"/>
    </source>
</evidence>
<dbReference type="GO" id="GO:0008448">
    <property type="term" value="F:N-acetylglucosamine-6-phosphate deacetylase activity"/>
    <property type="evidence" value="ECO:0007669"/>
    <property type="project" value="InterPro"/>
</dbReference>
<dbReference type="SUPFAM" id="SSF51556">
    <property type="entry name" value="Metallo-dependent hydrolases"/>
    <property type="match status" value="1"/>
</dbReference>
<evidence type="ECO:0000256" key="1">
    <source>
        <dbReference type="ARBA" id="ARBA00010716"/>
    </source>
</evidence>
<dbReference type="PANTHER" id="PTHR11113">
    <property type="entry name" value="N-ACETYLGLUCOSAMINE-6-PHOSPHATE DEACETYLASE"/>
    <property type="match status" value="1"/>
</dbReference>
<gene>
    <name evidence="6" type="ORF">SCFA_290005</name>
</gene>
<organism evidence="6">
    <name type="scientific">anaerobic digester metagenome</name>
    <dbReference type="NCBI Taxonomy" id="1263854"/>
    <lineage>
        <taxon>unclassified sequences</taxon>
        <taxon>metagenomes</taxon>
        <taxon>ecological metagenomes</taxon>
    </lineage>
</organism>
<dbReference type="InterPro" id="IPR003764">
    <property type="entry name" value="GlcNAc_6-P_deAcase"/>
</dbReference>
<evidence type="ECO:0000313" key="6">
    <source>
        <dbReference type="EMBL" id="VFU15204.1"/>
    </source>
</evidence>
<dbReference type="InterPro" id="IPR032466">
    <property type="entry name" value="Metal_Hydrolase"/>
</dbReference>
<keyword evidence="2" id="KW-0479">Metal-binding</keyword>
<dbReference type="EMBL" id="CAADRN010000212">
    <property type="protein sequence ID" value="VFU15204.1"/>
    <property type="molecule type" value="Genomic_DNA"/>
</dbReference>
<dbReference type="Pfam" id="PF01979">
    <property type="entry name" value="Amidohydro_1"/>
    <property type="match status" value="1"/>
</dbReference>
<dbReference type="Gene3D" id="2.30.40.10">
    <property type="entry name" value="Urease, subunit C, domain 1"/>
    <property type="match status" value="1"/>
</dbReference>
<dbReference type="NCBIfam" id="TIGR00221">
    <property type="entry name" value="nagA"/>
    <property type="match status" value="1"/>
</dbReference>
<dbReference type="Gene3D" id="3.20.20.140">
    <property type="entry name" value="Metal-dependent hydrolases"/>
    <property type="match status" value="1"/>
</dbReference>
<feature type="domain" description="Amidohydrolase-related" evidence="5">
    <location>
        <begin position="72"/>
        <end position="398"/>
    </location>
</feature>
<comment type="similarity">
    <text evidence="1">Belongs to the metallo-dependent hydrolases superfamily. NagA family.</text>
</comment>
<dbReference type="GO" id="GO:0046872">
    <property type="term" value="F:metal ion binding"/>
    <property type="evidence" value="ECO:0007669"/>
    <property type="project" value="UniProtKB-KW"/>
</dbReference>
<dbReference type="GO" id="GO:0006046">
    <property type="term" value="P:N-acetylglucosamine catabolic process"/>
    <property type="evidence" value="ECO:0007669"/>
    <property type="project" value="TreeGrafter"/>
</dbReference>
<evidence type="ECO:0000256" key="3">
    <source>
        <dbReference type="ARBA" id="ARBA00022801"/>
    </source>
</evidence>
<reference evidence="6" key="1">
    <citation type="submission" date="2019-03" db="EMBL/GenBank/DDBJ databases">
        <authorList>
            <person name="Hao L."/>
        </authorList>
    </citation>
    <scope>NUCLEOTIDE SEQUENCE</scope>
</reference>
<accession>A0A485M0K9</accession>
<dbReference type="PANTHER" id="PTHR11113:SF14">
    <property type="entry name" value="N-ACETYLGLUCOSAMINE-6-PHOSPHATE DEACETYLASE"/>
    <property type="match status" value="1"/>
</dbReference>
<evidence type="ECO:0000256" key="2">
    <source>
        <dbReference type="ARBA" id="ARBA00022723"/>
    </source>
</evidence>
<dbReference type="CDD" id="cd00854">
    <property type="entry name" value="NagA"/>
    <property type="match status" value="1"/>
</dbReference>
<dbReference type="SUPFAM" id="SSF51338">
    <property type="entry name" value="Composite domain of metallo-dependent hydrolases"/>
    <property type="match status" value="1"/>
</dbReference>